<evidence type="ECO:0000313" key="2">
    <source>
        <dbReference type="Proteomes" id="UP000306319"/>
    </source>
</evidence>
<proteinExistence type="predicted"/>
<name>A0AC61RE87_9BACT</name>
<accession>A0AC61RE87</accession>
<reference evidence="1" key="1">
    <citation type="submission" date="2019-04" db="EMBL/GenBank/DDBJ databases">
        <title>Microbes associate with the intestines of laboratory mice.</title>
        <authorList>
            <person name="Navarre W."/>
            <person name="Wong E."/>
            <person name="Huang K."/>
            <person name="Tropini C."/>
            <person name="Ng K."/>
            <person name="Yu B."/>
        </authorList>
    </citation>
    <scope>NUCLEOTIDE SEQUENCE</scope>
    <source>
        <strain evidence="1">NM04_E33</strain>
    </source>
</reference>
<keyword evidence="2" id="KW-1185">Reference proteome</keyword>
<protein>
    <submittedName>
        <fullName evidence="1">Uncharacterized protein</fullName>
    </submittedName>
</protein>
<sequence>MKKVFSTIKERWKAQIPIFFQWIIGIGTGVAAVALAIQMALTSGGATIPEWWESLYPYLIGIGAGMTATAKFTQKH</sequence>
<evidence type="ECO:0000313" key="1">
    <source>
        <dbReference type="EMBL" id="TGY79003.1"/>
    </source>
</evidence>
<dbReference type="Proteomes" id="UP000306319">
    <property type="component" value="Unassembled WGS sequence"/>
</dbReference>
<organism evidence="1 2">
    <name type="scientific">Lepagella muris</name>
    <dbReference type="NCBI Taxonomy" id="3032870"/>
    <lineage>
        <taxon>Bacteria</taxon>
        <taxon>Pseudomonadati</taxon>
        <taxon>Bacteroidota</taxon>
        <taxon>Bacteroidia</taxon>
        <taxon>Bacteroidales</taxon>
        <taxon>Muribaculaceae</taxon>
        <taxon>Lepagella</taxon>
    </lineage>
</organism>
<comment type="caution">
    <text evidence="1">The sequence shown here is derived from an EMBL/GenBank/DDBJ whole genome shotgun (WGS) entry which is preliminary data.</text>
</comment>
<dbReference type="EMBL" id="SRYB01000009">
    <property type="protein sequence ID" value="TGY79003.1"/>
    <property type="molecule type" value="Genomic_DNA"/>
</dbReference>
<gene>
    <name evidence="1" type="ORF">E5331_08030</name>
</gene>